<evidence type="ECO:0000259" key="11">
    <source>
        <dbReference type="Pfam" id="PF13609"/>
    </source>
</evidence>
<evidence type="ECO:0000256" key="8">
    <source>
        <dbReference type="ARBA" id="ARBA00023114"/>
    </source>
</evidence>
<dbReference type="RefSeq" id="WP_248941506.1">
    <property type="nucleotide sequence ID" value="NZ_JAKIKS010000074.1"/>
</dbReference>
<keyword evidence="7" id="KW-0406">Ion transport</keyword>
<keyword evidence="10" id="KW-0998">Cell outer membrane</keyword>
<dbReference type="EMBL" id="JAKIKS010000074">
    <property type="protein sequence ID" value="MCL1126139.1"/>
    <property type="molecule type" value="Genomic_DNA"/>
</dbReference>
<evidence type="ECO:0000313" key="13">
    <source>
        <dbReference type="Proteomes" id="UP001203423"/>
    </source>
</evidence>
<keyword evidence="13" id="KW-1185">Reference proteome</keyword>
<dbReference type="SUPFAM" id="SSF56935">
    <property type="entry name" value="Porins"/>
    <property type="match status" value="1"/>
</dbReference>
<dbReference type="Pfam" id="PF13609">
    <property type="entry name" value="Porin_4"/>
    <property type="match status" value="1"/>
</dbReference>
<keyword evidence="6" id="KW-0732">Signal</keyword>
<protein>
    <submittedName>
        <fullName evidence="12">Porin</fullName>
    </submittedName>
</protein>
<evidence type="ECO:0000256" key="2">
    <source>
        <dbReference type="ARBA" id="ARBA00011233"/>
    </source>
</evidence>
<sequence length="208" mass="23399">MESGKDDKDDFSAKDQYIGLQGDFGVLAIGRDKTLLKRSEGIIDLFNYLSADIKHLFKGQDRLPQTATYVTPNWRGVNLGLTYLANANEKQETKNGYSIAARYGDIWLNDTLIYAAMAYDVNVKGYNIFRATFQTEIANLILGGMYQKQEHVYDDDVAISQPIDTGYMLSFSYPISHIRLKTQFQTMESIGTSWALGLEYALSSPIDS</sequence>
<evidence type="ECO:0000256" key="1">
    <source>
        <dbReference type="ARBA" id="ARBA00004571"/>
    </source>
</evidence>
<keyword evidence="8" id="KW-0626">Porin</keyword>
<evidence type="ECO:0000256" key="9">
    <source>
        <dbReference type="ARBA" id="ARBA00023136"/>
    </source>
</evidence>
<dbReference type="InterPro" id="IPR050298">
    <property type="entry name" value="Gram-neg_bact_OMP"/>
</dbReference>
<comment type="subcellular location">
    <subcellularLocation>
        <location evidence="1">Cell outer membrane</location>
        <topology evidence="1">Multi-pass membrane protein</topology>
    </subcellularLocation>
</comment>
<evidence type="ECO:0000256" key="5">
    <source>
        <dbReference type="ARBA" id="ARBA00022692"/>
    </source>
</evidence>
<accession>A0ABT0LEK8</accession>
<evidence type="ECO:0000256" key="10">
    <source>
        <dbReference type="ARBA" id="ARBA00023237"/>
    </source>
</evidence>
<dbReference type="Proteomes" id="UP001203423">
    <property type="component" value="Unassembled WGS sequence"/>
</dbReference>
<keyword evidence="9" id="KW-0472">Membrane</keyword>
<feature type="domain" description="Porin" evidence="11">
    <location>
        <begin position="2"/>
        <end position="204"/>
    </location>
</feature>
<organism evidence="12 13">
    <name type="scientific">Shewanella surugensis</name>
    <dbReference type="NCBI Taxonomy" id="212020"/>
    <lineage>
        <taxon>Bacteria</taxon>
        <taxon>Pseudomonadati</taxon>
        <taxon>Pseudomonadota</taxon>
        <taxon>Gammaproteobacteria</taxon>
        <taxon>Alteromonadales</taxon>
        <taxon>Shewanellaceae</taxon>
        <taxon>Shewanella</taxon>
    </lineage>
</organism>
<comment type="caution">
    <text evidence="12">The sequence shown here is derived from an EMBL/GenBank/DDBJ whole genome shotgun (WGS) entry which is preliminary data.</text>
</comment>
<evidence type="ECO:0000256" key="7">
    <source>
        <dbReference type="ARBA" id="ARBA00023065"/>
    </source>
</evidence>
<reference evidence="12 13" key="1">
    <citation type="submission" date="2022-01" db="EMBL/GenBank/DDBJ databases">
        <title>Whole genome-based taxonomy of the Shewanellaceae.</title>
        <authorList>
            <person name="Martin-Rodriguez A.J."/>
        </authorList>
    </citation>
    <scope>NUCLEOTIDE SEQUENCE [LARGE SCALE GENOMIC DNA]</scope>
    <source>
        <strain evidence="12 13">DSM 17177</strain>
    </source>
</reference>
<dbReference type="InterPro" id="IPR033900">
    <property type="entry name" value="Gram_neg_porin_domain"/>
</dbReference>
<dbReference type="Gene3D" id="2.40.160.10">
    <property type="entry name" value="Porin"/>
    <property type="match status" value="1"/>
</dbReference>
<dbReference type="PANTHER" id="PTHR34501">
    <property type="entry name" value="PROTEIN YDDL-RELATED"/>
    <property type="match status" value="1"/>
</dbReference>
<proteinExistence type="predicted"/>
<evidence type="ECO:0000313" key="12">
    <source>
        <dbReference type="EMBL" id="MCL1126139.1"/>
    </source>
</evidence>
<dbReference type="PANTHER" id="PTHR34501:SF9">
    <property type="entry name" value="MAJOR OUTER MEMBRANE PROTEIN P.IA"/>
    <property type="match status" value="1"/>
</dbReference>
<keyword evidence="5" id="KW-0812">Transmembrane</keyword>
<evidence type="ECO:0000256" key="4">
    <source>
        <dbReference type="ARBA" id="ARBA00022452"/>
    </source>
</evidence>
<gene>
    <name evidence="12" type="ORF">L2764_17060</name>
</gene>
<dbReference type="InterPro" id="IPR023614">
    <property type="entry name" value="Porin_dom_sf"/>
</dbReference>
<evidence type="ECO:0000256" key="3">
    <source>
        <dbReference type="ARBA" id="ARBA00022448"/>
    </source>
</evidence>
<comment type="subunit">
    <text evidence="2">Homotrimer.</text>
</comment>
<evidence type="ECO:0000256" key="6">
    <source>
        <dbReference type="ARBA" id="ARBA00022729"/>
    </source>
</evidence>
<keyword evidence="4" id="KW-1134">Transmembrane beta strand</keyword>
<keyword evidence="3" id="KW-0813">Transport</keyword>
<name>A0ABT0LEK8_9GAMM</name>